<evidence type="ECO:0000256" key="4">
    <source>
        <dbReference type="ARBA" id="ARBA00022692"/>
    </source>
</evidence>
<feature type="transmembrane region" description="Helical" evidence="9">
    <location>
        <begin position="12"/>
        <end position="36"/>
    </location>
</feature>
<evidence type="ECO:0000256" key="6">
    <source>
        <dbReference type="ARBA" id="ARBA00023136"/>
    </source>
</evidence>
<dbReference type="GeneID" id="64978591"/>
<dbReference type="InterPro" id="IPR005828">
    <property type="entry name" value="MFS_sugar_transport-like"/>
</dbReference>
<evidence type="ECO:0000313" key="11">
    <source>
        <dbReference type="EMBL" id="BCS28594.1"/>
    </source>
</evidence>
<evidence type="ECO:0000256" key="2">
    <source>
        <dbReference type="ARBA" id="ARBA00010992"/>
    </source>
</evidence>
<dbReference type="NCBIfam" id="TIGR00879">
    <property type="entry name" value="SP"/>
    <property type="match status" value="1"/>
</dbReference>
<dbReference type="PROSITE" id="PS00217">
    <property type="entry name" value="SUGAR_TRANSPORT_2"/>
    <property type="match status" value="1"/>
</dbReference>
<dbReference type="KEGG" id="apuu:APUU_70164A"/>
<keyword evidence="4 9" id="KW-0812">Transmembrane</keyword>
<evidence type="ECO:0000256" key="8">
    <source>
        <dbReference type="SAM" id="MobiDB-lite"/>
    </source>
</evidence>
<feature type="transmembrane region" description="Helical" evidence="9">
    <location>
        <begin position="403"/>
        <end position="425"/>
    </location>
</feature>
<feature type="compositionally biased region" description="Basic and acidic residues" evidence="8">
    <location>
        <begin position="487"/>
        <end position="499"/>
    </location>
</feature>
<feature type="transmembrane region" description="Helical" evidence="9">
    <location>
        <begin position="306"/>
        <end position="325"/>
    </location>
</feature>
<feature type="transmembrane region" description="Helical" evidence="9">
    <location>
        <begin position="110"/>
        <end position="130"/>
    </location>
</feature>
<protein>
    <recommendedName>
        <fullName evidence="10">Major facilitator superfamily (MFS) profile domain-containing protein</fullName>
    </recommendedName>
</protein>
<evidence type="ECO:0000256" key="9">
    <source>
        <dbReference type="SAM" id="Phobius"/>
    </source>
</evidence>
<organism evidence="11 12">
    <name type="scientific">Aspergillus puulaauensis</name>
    <dbReference type="NCBI Taxonomy" id="1220207"/>
    <lineage>
        <taxon>Eukaryota</taxon>
        <taxon>Fungi</taxon>
        <taxon>Dikarya</taxon>
        <taxon>Ascomycota</taxon>
        <taxon>Pezizomycotina</taxon>
        <taxon>Eurotiomycetes</taxon>
        <taxon>Eurotiomycetidae</taxon>
        <taxon>Eurotiales</taxon>
        <taxon>Aspergillaceae</taxon>
        <taxon>Aspergillus</taxon>
    </lineage>
</organism>
<proteinExistence type="inferred from homology"/>
<feature type="region of interest" description="Disordered" evidence="8">
    <location>
        <begin position="470"/>
        <end position="499"/>
    </location>
</feature>
<keyword evidence="12" id="KW-1185">Reference proteome</keyword>
<keyword evidence="5 9" id="KW-1133">Transmembrane helix</keyword>
<feature type="transmembrane region" description="Helical" evidence="9">
    <location>
        <begin position="431"/>
        <end position="452"/>
    </location>
</feature>
<dbReference type="InterPro" id="IPR005829">
    <property type="entry name" value="Sugar_transporter_CS"/>
</dbReference>
<feature type="transmembrane region" description="Helical" evidence="9">
    <location>
        <begin position="337"/>
        <end position="356"/>
    </location>
</feature>
<comment type="similarity">
    <text evidence="2 7">Belongs to the major facilitator superfamily. Sugar transporter (TC 2.A.1.1) family.</text>
</comment>
<reference evidence="11" key="2">
    <citation type="submission" date="2021-02" db="EMBL/GenBank/DDBJ databases">
        <title>Aspergillus puulaauensis MK2 genome sequence.</title>
        <authorList>
            <person name="Futagami T."/>
            <person name="Mori K."/>
            <person name="Kadooka C."/>
            <person name="Tanaka T."/>
        </authorList>
    </citation>
    <scope>NUCLEOTIDE SEQUENCE</scope>
    <source>
        <strain evidence="11">MK2</strain>
    </source>
</reference>
<evidence type="ECO:0000313" key="12">
    <source>
        <dbReference type="Proteomes" id="UP000654913"/>
    </source>
</evidence>
<dbReference type="Proteomes" id="UP000654913">
    <property type="component" value="Chromosome 7"/>
</dbReference>
<keyword evidence="6 9" id="KW-0472">Membrane</keyword>
<feature type="transmembrane region" description="Helical" evidence="9">
    <location>
        <begin position="268"/>
        <end position="286"/>
    </location>
</feature>
<evidence type="ECO:0000259" key="10">
    <source>
        <dbReference type="PROSITE" id="PS50850"/>
    </source>
</evidence>
<evidence type="ECO:0000256" key="1">
    <source>
        <dbReference type="ARBA" id="ARBA00004141"/>
    </source>
</evidence>
<gene>
    <name evidence="11" type="ORF">APUU_70164A</name>
</gene>
<dbReference type="InterPro" id="IPR036259">
    <property type="entry name" value="MFS_trans_sf"/>
</dbReference>
<dbReference type="PRINTS" id="PR00171">
    <property type="entry name" value="SUGRTRNSPORT"/>
</dbReference>
<dbReference type="GO" id="GO:0005351">
    <property type="term" value="F:carbohydrate:proton symporter activity"/>
    <property type="evidence" value="ECO:0007669"/>
    <property type="project" value="TreeGrafter"/>
</dbReference>
<dbReference type="RefSeq" id="XP_041560780.1">
    <property type="nucleotide sequence ID" value="XM_041695007.1"/>
</dbReference>
<feature type="transmembrane region" description="Helical" evidence="9">
    <location>
        <begin position="56"/>
        <end position="79"/>
    </location>
</feature>
<feature type="transmembrane region" description="Helical" evidence="9">
    <location>
        <begin position="86"/>
        <end position="104"/>
    </location>
</feature>
<dbReference type="Pfam" id="PF00083">
    <property type="entry name" value="Sugar_tr"/>
    <property type="match status" value="1"/>
</dbReference>
<feature type="domain" description="Major facilitator superfamily (MFS) profile" evidence="10">
    <location>
        <begin position="12"/>
        <end position="456"/>
    </location>
</feature>
<dbReference type="InterPro" id="IPR020846">
    <property type="entry name" value="MFS_dom"/>
</dbReference>
<dbReference type="EMBL" id="AP024449">
    <property type="protein sequence ID" value="BCS28594.1"/>
    <property type="molecule type" value="Genomic_DNA"/>
</dbReference>
<name>A0A7R7XW65_9EURO</name>
<reference evidence="11" key="1">
    <citation type="submission" date="2021-01" db="EMBL/GenBank/DDBJ databases">
        <authorList>
            <consortium name="Aspergillus puulaauensis MK2 genome sequencing consortium"/>
            <person name="Kazuki M."/>
            <person name="Futagami T."/>
        </authorList>
    </citation>
    <scope>NUCLEOTIDE SEQUENCE</scope>
    <source>
        <strain evidence="11">MK2</strain>
    </source>
</reference>
<dbReference type="PROSITE" id="PS50850">
    <property type="entry name" value="MFS"/>
    <property type="match status" value="1"/>
</dbReference>
<evidence type="ECO:0000256" key="3">
    <source>
        <dbReference type="ARBA" id="ARBA00022448"/>
    </source>
</evidence>
<keyword evidence="3 7" id="KW-0813">Transport</keyword>
<feature type="transmembrane region" description="Helical" evidence="9">
    <location>
        <begin position="177"/>
        <end position="196"/>
    </location>
</feature>
<evidence type="ECO:0000256" key="7">
    <source>
        <dbReference type="RuleBase" id="RU003346"/>
    </source>
</evidence>
<dbReference type="PANTHER" id="PTHR48022:SF11">
    <property type="entry name" value="MONOSACCHARIDE TRANSPORTER (HXT8), PUTATIVE (AFU_ORTHOLOGUE AFUA_2G08120)-RELATED"/>
    <property type="match status" value="1"/>
</dbReference>
<dbReference type="SUPFAM" id="SSF103473">
    <property type="entry name" value="MFS general substrate transporter"/>
    <property type="match status" value="1"/>
</dbReference>
<dbReference type="Gene3D" id="1.20.1250.20">
    <property type="entry name" value="MFS general substrate transporter like domains"/>
    <property type="match status" value="1"/>
</dbReference>
<dbReference type="InterPro" id="IPR050360">
    <property type="entry name" value="MFS_Sugar_Transporters"/>
</dbReference>
<dbReference type="AlphaFoldDB" id="A0A7R7XW65"/>
<accession>A0A7R7XW65</accession>
<sequence>MAISSSTFRALIIVYVALGSVAYGYCSSIISSTLAQPSFLSYFELDTRSNASSLEGAINALFQAGGLVGCLSCIGFADILGRRKSILVASVTTFLGSALQVGGFHIAAYLVFRFVTGLGVGALVVLIPLYQSEISPPRIRGLLVGAHGVMICVGYALASWVGLAFNFVQDPAAQWRIPLAVQCIPPLFLAIGIPFLPESPRWLISNDHVDEAWTSFRAVEASSNKPTAEEEAELVASFSNLCGLIRIESEGDHSFKALVTTRSLQQRCMIGFMILFGCQGTATLVINNYGPSLYKSLGFKTTAQLLIQAGWISISPFGNLINSLLVDCVGRTRLLMAGYIGVIIALVGECISVSIFQRTGSQRSVIAAIFFLFLHMACFSSTCDATSYIYASEIFPTPVRAKGLAVSISGLFVATIVFLQCAPTAFDTIGWRYYLVFISCTAAVFVFVSFCCPETGRKSLEQISDLFDGPRGEKMFAADNTEDEENKGDLQEIEDRTAP</sequence>
<comment type="subcellular location">
    <subcellularLocation>
        <location evidence="1">Membrane</location>
        <topology evidence="1">Multi-pass membrane protein</topology>
    </subcellularLocation>
</comment>
<dbReference type="PANTHER" id="PTHR48022">
    <property type="entry name" value="PLASTIDIC GLUCOSE TRANSPORTER 4"/>
    <property type="match status" value="1"/>
</dbReference>
<feature type="transmembrane region" description="Helical" evidence="9">
    <location>
        <begin position="368"/>
        <end position="391"/>
    </location>
</feature>
<dbReference type="InterPro" id="IPR003663">
    <property type="entry name" value="Sugar/inositol_transpt"/>
</dbReference>
<dbReference type="GO" id="GO:0016020">
    <property type="term" value="C:membrane"/>
    <property type="evidence" value="ECO:0007669"/>
    <property type="project" value="UniProtKB-SubCell"/>
</dbReference>
<feature type="transmembrane region" description="Helical" evidence="9">
    <location>
        <begin position="142"/>
        <end position="165"/>
    </location>
</feature>
<evidence type="ECO:0000256" key="5">
    <source>
        <dbReference type="ARBA" id="ARBA00022989"/>
    </source>
</evidence>
<dbReference type="OrthoDB" id="6612291at2759"/>